<protein>
    <submittedName>
        <fullName evidence="1">Uncharacterized protein</fullName>
    </submittedName>
</protein>
<organism evidence="1 2">
    <name type="scientific">Camellia lanceoleosa</name>
    <dbReference type="NCBI Taxonomy" id="1840588"/>
    <lineage>
        <taxon>Eukaryota</taxon>
        <taxon>Viridiplantae</taxon>
        <taxon>Streptophyta</taxon>
        <taxon>Embryophyta</taxon>
        <taxon>Tracheophyta</taxon>
        <taxon>Spermatophyta</taxon>
        <taxon>Magnoliopsida</taxon>
        <taxon>eudicotyledons</taxon>
        <taxon>Gunneridae</taxon>
        <taxon>Pentapetalae</taxon>
        <taxon>asterids</taxon>
        <taxon>Ericales</taxon>
        <taxon>Theaceae</taxon>
        <taxon>Camellia</taxon>
    </lineage>
</organism>
<comment type="caution">
    <text evidence="1">The sequence shown here is derived from an EMBL/GenBank/DDBJ whole genome shotgun (WGS) entry which is preliminary data.</text>
</comment>
<evidence type="ECO:0000313" key="1">
    <source>
        <dbReference type="EMBL" id="KAI7983923.1"/>
    </source>
</evidence>
<dbReference type="Proteomes" id="UP001060215">
    <property type="component" value="Chromosome 11"/>
</dbReference>
<reference evidence="1 2" key="1">
    <citation type="journal article" date="2022" name="Plant J.">
        <title>Chromosome-level genome of Camellia lanceoleosa provides a valuable resource for understanding genome evolution and self-incompatibility.</title>
        <authorList>
            <person name="Gong W."/>
            <person name="Xiao S."/>
            <person name="Wang L."/>
            <person name="Liao Z."/>
            <person name="Chang Y."/>
            <person name="Mo W."/>
            <person name="Hu G."/>
            <person name="Li W."/>
            <person name="Zhao G."/>
            <person name="Zhu H."/>
            <person name="Hu X."/>
            <person name="Ji K."/>
            <person name="Xiang X."/>
            <person name="Song Q."/>
            <person name="Yuan D."/>
            <person name="Jin S."/>
            <person name="Zhang L."/>
        </authorList>
    </citation>
    <scope>NUCLEOTIDE SEQUENCE [LARGE SCALE GENOMIC DNA]</scope>
    <source>
        <strain evidence="1">SQ_2022a</strain>
    </source>
</reference>
<gene>
    <name evidence="1" type="ORF">LOK49_LG15G02174</name>
</gene>
<sequence>MVGVIKSNLPYNFDMLAQIQTLSLHYSCVLVSGRVAFDGLEATKYIYGHGMWIHYGTVTDDTKVYEVSALMIEFNE</sequence>
<accession>A0ACC0F589</accession>
<name>A0ACC0F589_9ERIC</name>
<proteinExistence type="predicted"/>
<evidence type="ECO:0000313" key="2">
    <source>
        <dbReference type="Proteomes" id="UP001060215"/>
    </source>
</evidence>
<dbReference type="EMBL" id="CM045768">
    <property type="protein sequence ID" value="KAI7983923.1"/>
    <property type="molecule type" value="Genomic_DNA"/>
</dbReference>
<keyword evidence="2" id="KW-1185">Reference proteome</keyword>